<dbReference type="RefSeq" id="WP_354464977.1">
    <property type="nucleotide sequence ID" value="NZ_JBEWSZ010000012.1"/>
</dbReference>
<dbReference type="Pfam" id="PF00144">
    <property type="entry name" value="Beta-lactamase"/>
    <property type="match status" value="1"/>
</dbReference>
<name>A0ABV2DRR1_9HYPH</name>
<dbReference type="InterPro" id="IPR012338">
    <property type="entry name" value="Beta-lactam/transpept-like"/>
</dbReference>
<dbReference type="EC" id="3.-.-.-" evidence="2"/>
<reference evidence="2 3" key="1">
    <citation type="submission" date="2024-06" db="EMBL/GenBank/DDBJ databases">
        <authorList>
            <person name="Kim D.-U."/>
        </authorList>
    </citation>
    <scope>NUCLEOTIDE SEQUENCE [LARGE SCALE GENOMIC DNA]</scope>
    <source>
        <strain evidence="2 3">KACC15460</strain>
    </source>
</reference>
<dbReference type="PANTHER" id="PTHR43283">
    <property type="entry name" value="BETA-LACTAMASE-RELATED"/>
    <property type="match status" value="1"/>
</dbReference>
<dbReference type="EMBL" id="JBEWSZ010000012">
    <property type="protein sequence ID" value="MET2832711.1"/>
    <property type="molecule type" value="Genomic_DNA"/>
</dbReference>
<dbReference type="Gene3D" id="3.40.710.10">
    <property type="entry name" value="DD-peptidase/beta-lactamase superfamily"/>
    <property type="match status" value="1"/>
</dbReference>
<evidence type="ECO:0000259" key="1">
    <source>
        <dbReference type="Pfam" id="PF00144"/>
    </source>
</evidence>
<accession>A0ABV2DRR1</accession>
<organism evidence="2 3">
    <name type="scientific">Mesorhizobium shangrilense</name>
    <dbReference type="NCBI Taxonomy" id="460060"/>
    <lineage>
        <taxon>Bacteria</taxon>
        <taxon>Pseudomonadati</taxon>
        <taxon>Pseudomonadota</taxon>
        <taxon>Alphaproteobacteria</taxon>
        <taxon>Hyphomicrobiales</taxon>
        <taxon>Phyllobacteriaceae</taxon>
        <taxon>Mesorhizobium</taxon>
    </lineage>
</organism>
<dbReference type="GO" id="GO:0016787">
    <property type="term" value="F:hydrolase activity"/>
    <property type="evidence" value="ECO:0007669"/>
    <property type="project" value="UniProtKB-KW"/>
</dbReference>
<keyword evidence="2" id="KW-0378">Hydrolase</keyword>
<gene>
    <name evidence="2" type="ORF">ABVQ20_37890</name>
</gene>
<dbReference type="Proteomes" id="UP001548832">
    <property type="component" value="Unassembled WGS sequence"/>
</dbReference>
<comment type="caution">
    <text evidence="2">The sequence shown here is derived from an EMBL/GenBank/DDBJ whole genome shotgun (WGS) entry which is preliminary data.</text>
</comment>
<feature type="domain" description="Beta-lactamase-related" evidence="1">
    <location>
        <begin position="100"/>
        <end position="384"/>
    </location>
</feature>
<sequence>MSAEASDPGKLGWMVGAPPPPDKIIRFSDPDYFSFPKLRWTACHFRQLMPTVGVSRGIGAPMPLERKLDPTIDAVTFIPLGSDKPMSWEESLAANYTDGIVVLHNGVVVYERYSGCLNDTGQHGAMSVTKSLTGLLGEMLVAEGTLDANAKVATIVPELAKSAFGDATARQVLDMTTGLRYSEDYADPDADVWIYSAAGNPLPKPADYSGPRTYFEYLQTVRKEGEHGSAFGYKTINTDALGWIIARVTGKSVADLLSERIWSKMGAEQDGYYTVDSIGTPFAGGGLNAGLRDMARIGLLLLDDGVINGQRLVPEAAIADIRAGGDKAAFAKAGYSLLKGWSYRGMWWISNNEHGAFMARGVHGQAIYIDPAAHMVIARFASNPVAGNAANDPTSLPAYEALARHLMK</sequence>
<dbReference type="InterPro" id="IPR001466">
    <property type="entry name" value="Beta-lactam-related"/>
</dbReference>
<dbReference type="SUPFAM" id="SSF56601">
    <property type="entry name" value="beta-lactamase/transpeptidase-like"/>
    <property type="match status" value="1"/>
</dbReference>
<dbReference type="InterPro" id="IPR050789">
    <property type="entry name" value="Diverse_Enzym_Activities"/>
</dbReference>
<protein>
    <submittedName>
        <fullName evidence="2">Serine hydrolase</fullName>
        <ecNumber evidence="2">3.-.-.-</ecNumber>
    </submittedName>
</protein>
<proteinExistence type="predicted"/>
<evidence type="ECO:0000313" key="2">
    <source>
        <dbReference type="EMBL" id="MET2832711.1"/>
    </source>
</evidence>
<keyword evidence="3" id="KW-1185">Reference proteome</keyword>
<dbReference type="PANTHER" id="PTHR43283:SF7">
    <property type="entry name" value="BETA-LACTAMASE-RELATED DOMAIN-CONTAINING PROTEIN"/>
    <property type="match status" value="1"/>
</dbReference>
<evidence type="ECO:0000313" key="3">
    <source>
        <dbReference type="Proteomes" id="UP001548832"/>
    </source>
</evidence>